<dbReference type="InterPro" id="IPR025965">
    <property type="entry name" value="FlgD/Vpr_Ig-like"/>
</dbReference>
<feature type="signal peptide" evidence="1">
    <location>
        <begin position="1"/>
        <end position="22"/>
    </location>
</feature>
<evidence type="ECO:0000313" key="4">
    <source>
        <dbReference type="Proteomes" id="UP001594288"/>
    </source>
</evidence>
<dbReference type="InterPro" id="IPR008930">
    <property type="entry name" value="Terpenoid_cyclase/PrenylTrfase"/>
</dbReference>
<comment type="caution">
    <text evidence="3">The sequence shown here is derived from an EMBL/GenBank/DDBJ whole genome shotgun (WGS) entry which is preliminary data.</text>
</comment>
<dbReference type="Gene3D" id="1.50.10.20">
    <property type="match status" value="1"/>
</dbReference>
<dbReference type="EMBL" id="JBHPEI010000014">
    <property type="protein sequence ID" value="MFC1799582.1"/>
    <property type="molecule type" value="Genomic_DNA"/>
</dbReference>
<dbReference type="Proteomes" id="UP001594288">
    <property type="component" value="Unassembled WGS sequence"/>
</dbReference>
<accession>A0ABV6YNT6</accession>
<dbReference type="SUPFAM" id="SSF48239">
    <property type="entry name" value="Terpenoid cyclases/Protein prenyltransferases"/>
    <property type="match status" value="1"/>
</dbReference>
<feature type="chain" id="PRO_5045612612" evidence="1">
    <location>
        <begin position="23"/>
        <end position="618"/>
    </location>
</feature>
<proteinExistence type="predicted"/>
<dbReference type="Pfam" id="PF13860">
    <property type="entry name" value="FlgD_ig"/>
    <property type="match status" value="1"/>
</dbReference>
<protein>
    <submittedName>
        <fullName evidence="3">FlgD immunoglobulin-like domain containing protein</fullName>
    </submittedName>
</protein>
<organism evidence="3 4">
    <name type="scientific">Eiseniibacteriota bacterium</name>
    <dbReference type="NCBI Taxonomy" id="2212470"/>
    <lineage>
        <taxon>Bacteria</taxon>
        <taxon>Candidatus Eiseniibacteriota</taxon>
    </lineage>
</organism>
<feature type="domain" description="FlgD/Vpr Ig-like" evidence="2">
    <location>
        <begin position="540"/>
        <end position="605"/>
    </location>
</feature>
<sequence>MKRTVLFGIILAVLVMWMPARAADEAAIQAAIDDGLAWLALQQDLTVGPDYGSWGAEYEKVGKTGLAVKKFEHDAFLRGYENPFDVDYVYHEVVQRGLDYLFADASVFMIGVQPAGDPDTDGDGRGVALAGGETYETGIGLMAIAETNTPNRIVNAPGSPVDGWTYYDVAVDMVDYLAWSQVDAGVQRGAWGYDEYSLSSDNSNSGYAVLGLSFASTAPPHGFGITIPAFVKAELSLWIDYIQVDIVGGQFDGGSSCYSPADTFPTYQTVNCLETGNLIHEMAFYGDPVGTPRLDDAIDYLVRHWGDPGYSWPDPQGWYGNYQAMFTMMKGLEAYQIDLIGGIDWFDEVTDTIVGTQNIDGSWPADVWDNWVGGDQVLSTTWALLTLQKVTPVIEIAVDLDIKPTSCPNPLNTKSNGVLPIAILGTDDFDVSTIDPATVTLEGVPALRWAYEDVATPFGGDLCDCHELGPDGYMDMTFKFETQAIVTALGAVTDGEYRPLTLLGLTLDGVPIRGEDCVWIKHKVKDPVSPPVISVGSFTGEATTIQLSLAEATEVSIVVYDVRGKRVQTVVDGTLPSGYHKIPWNGTDEVGRPVSNGVYFCRVKAGSVEQTVKMLQLK</sequence>
<keyword evidence="1" id="KW-0732">Signal</keyword>
<gene>
    <name evidence="3" type="ORF">ACFL2Z_01560</name>
</gene>
<evidence type="ECO:0000259" key="2">
    <source>
        <dbReference type="Pfam" id="PF13860"/>
    </source>
</evidence>
<evidence type="ECO:0000313" key="3">
    <source>
        <dbReference type="EMBL" id="MFC1799582.1"/>
    </source>
</evidence>
<dbReference type="Gene3D" id="2.60.40.4070">
    <property type="match status" value="1"/>
</dbReference>
<name>A0ABV6YNT6_UNCEI</name>
<evidence type="ECO:0000256" key="1">
    <source>
        <dbReference type="SAM" id="SignalP"/>
    </source>
</evidence>
<keyword evidence="4" id="KW-1185">Reference proteome</keyword>
<reference evidence="3 4" key="1">
    <citation type="submission" date="2024-09" db="EMBL/GenBank/DDBJ databases">
        <authorList>
            <person name="D'Angelo T."/>
        </authorList>
    </citation>
    <scope>NUCLEOTIDE SEQUENCE [LARGE SCALE GENOMIC DNA]</scope>
    <source>
        <strain evidence="3">SAG AM-311-F02</strain>
    </source>
</reference>